<keyword evidence="2" id="KW-1185">Reference proteome</keyword>
<dbReference type="AlphaFoldDB" id="A0A679G174"/>
<reference evidence="2" key="1">
    <citation type="journal article" date="2020" name="Microbiol. Resour. Announc.">
        <title>Complete Genome Sequence of Geobacillus sp. Strain E55-1, Isolated from Mine Geyser in Japan.</title>
        <authorList>
            <person name="Miyazaki K."/>
            <person name="Hase E."/>
            <person name="Tokito N."/>
        </authorList>
    </citation>
    <scope>NUCLEOTIDE SEQUENCE [LARGE SCALE GENOMIC DNA]</scope>
    <source>
        <strain evidence="2">E55-1</strain>
    </source>
</reference>
<sequence>MHIYLADIVVCERNNQKRAKPVYRIYIKEMKNPFSVQLKTIAPSSFTDSLRSLKSANSRECAPFEEEATFRTITCSPDAQLYFVLKCISQLYMFIVKLDLRQKKFTVALYEWNSLQQKYIPLRVDEWLAMEKQLIYEILQSIHLVEDRRVSYWLTCPSRSK</sequence>
<evidence type="ECO:0000313" key="1">
    <source>
        <dbReference type="EMBL" id="BBW97721.1"/>
    </source>
</evidence>
<protein>
    <submittedName>
        <fullName evidence="1">Uncharacterized protein</fullName>
    </submittedName>
</protein>
<proteinExistence type="predicted"/>
<accession>A0A679G174</accession>
<dbReference type="RefSeq" id="WP_061912231.1">
    <property type="nucleotide sequence ID" value="NZ_AP022557.1"/>
</dbReference>
<dbReference type="Proteomes" id="UP000501421">
    <property type="component" value="Chromosome"/>
</dbReference>
<evidence type="ECO:0000313" key="2">
    <source>
        <dbReference type="Proteomes" id="UP000501421"/>
    </source>
</evidence>
<organism evidence="1 2">
    <name type="scientific">Geobacillus subterraneus</name>
    <dbReference type="NCBI Taxonomy" id="129338"/>
    <lineage>
        <taxon>Bacteria</taxon>
        <taxon>Bacillati</taxon>
        <taxon>Bacillota</taxon>
        <taxon>Bacilli</taxon>
        <taxon>Bacillales</taxon>
        <taxon>Anoxybacillaceae</taxon>
        <taxon>Geobacillus</taxon>
    </lineage>
</organism>
<gene>
    <name evidence="1" type="ORF">GsuE55_25540</name>
</gene>
<dbReference type="EMBL" id="AP022557">
    <property type="protein sequence ID" value="BBW97721.1"/>
    <property type="molecule type" value="Genomic_DNA"/>
</dbReference>
<name>A0A679G174_9BACL</name>